<dbReference type="InterPro" id="IPR023213">
    <property type="entry name" value="CAT-like_dom_sf"/>
</dbReference>
<dbReference type="Pfam" id="PF00668">
    <property type="entry name" value="Condensation"/>
    <property type="match status" value="1"/>
</dbReference>
<dbReference type="InterPro" id="IPR001242">
    <property type="entry name" value="Condensation_dom"/>
</dbReference>
<comment type="caution">
    <text evidence="5">The sequence shown here is derived from an EMBL/GenBank/DDBJ whole genome shotgun (WGS) entry which is preliminary data.</text>
</comment>
<dbReference type="PROSITE" id="PS00012">
    <property type="entry name" value="PHOSPHOPANTETHEINE"/>
    <property type="match status" value="1"/>
</dbReference>
<evidence type="ECO:0000256" key="2">
    <source>
        <dbReference type="ARBA" id="ARBA00022450"/>
    </source>
</evidence>
<dbReference type="InterPro" id="IPR025110">
    <property type="entry name" value="AMP-bd_C"/>
</dbReference>
<dbReference type="SMART" id="SM00824">
    <property type="entry name" value="PKS_TE"/>
    <property type="match status" value="1"/>
</dbReference>
<keyword evidence="3" id="KW-0597">Phosphoprotein</keyword>
<evidence type="ECO:0000313" key="5">
    <source>
        <dbReference type="EMBL" id="KML47327.1"/>
    </source>
</evidence>
<dbReference type="SUPFAM" id="SSF47336">
    <property type="entry name" value="ACP-like"/>
    <property type="match status" value="1"/>
</dbReference>
<keyword evidence="2" id="KW-0596">Phosphopantetheine</keyword>
<feature type="domain" description="Carrier" evidence="4">
    <location>
        <begin position="953"/>
        <end position="1028"/>
    </location>
</feature>
<accession>A0A0J5WJX8</accession>
<dbReference type="PANTHER" id="PTHR45527">
    <property type="entry name" value="NONRIBOSOMAL PEPTIDE SYNTHETASE"/>
    <property type="match status" value="1"/>
</dbReference>
<dbReference type="GO" id="GO:0044550">
    <property type="term" value="P:secondary metabolite biosynthetic process"/>
    <property type="evidence" value="ECO:0007669"/>
    <property type="project" value="TreeGrafter"/>
</dbReference>
<dbReference type="PATRIC" id="fig|292.27.peg.7388"/>
<dbReference type="InterPro" id="IPR036736">
    <property type="entry name" value="ACP-like_sf"/>
</dbReference>
<dbReference type="PROSITE" id="PS50075">
    <property type="entry name" value="CARRIER"/>
    <property type="match status" value="1"/>
</dbReference>
<reference evidence="5 6" key="1">
    <citation type="submission" date="2015-05" db="EMBL/GenBank/DDBJ databases">
        <title>Draft genome of Burkholderia cepacia LK29.</title>
        <authorList>
            <person name="Chan X.Y."/>
        </authorList>
    </citation>
    <scope>NUCLEOTIDE SEQUENCE [LARGE SCALE GENOMIC DNA]</scope>
    <source>
        <strain evidence="5 6">LK29</strain>
    </source>
</reference>
<dbReference type="InterPro" id="IPR006162">
    <property type="entry name" value="Ppantetheine_attach_site"/>
</dbReference>
<dbReference type="InterPro" id="IPR020802">
    <property type="entry name" value="TesA-like"/>
</dbReference>
<dbReference type="InterPro" id="IPR009081">
    <property type="entry name" value="PP-bd_ACP"/>
</dbReference>
<dbReference type="SUPFAM" id="SSF53474">
    <property type="entry name" value="alpha/beta-Hydrolases"/>
    <property type="match status" value="1"/>
</dbReference>
<comment type="cofactor">
    <cofactor evidence="1">
        <name>pantetheine 4'-phosphate</name>
        <dbReference type="ChEBI" id="CHEBI:47942"/>
    </cofactor>
</comment>
<evidence type="ECO:0000256" key="3">
    <source>
        <dbReference type="ARBA" id="ARBA00022553"/>
    </source>
</evidence>
<evidence type="ECO:0000256" key="1">
    <source>
        <dbReference type="ARBA" id="ARBA00001957"/>
    </source>
</evidence>
<name>A0A0J5WJX8_BURCE</name>
<dbReference type="Gene3D" id="3.40.50.12780">
    <property type="entry name" value="N-terminal domain of ligase-like"/>
    <property type="match status" value="1"/>
</dbReference>
<dbReference type="Pfam" id="PF00975">
    <property type="entry name" value="Thioesterase"/>
    <property type="match status" value="1"/>
</dbReference>
<dbReference type="Gene3D" id="3.30.559.10">
    <property type="entry name" value="Chloramphenicol acetyltransferase-like domain"/>
    <property type="match status" value="1"/>
</dbReference>
<dbReference type="SUPFAM" id="SSF56801">
    <property type="entry name" value="Acetyl-CoA synthetase-like"/>
    <property type="match status" value="1"/>
</dbReference>
<dbReference type="EMBL" id="LDWR01000063">
    <property type="protein sequence ID" value="KML47327.1"/>
    <property type="molecule type" value="Genomic_DNA"/>
</dbReference>
<organism evidence="5 6">
    <name type="scientific">Burkholderia cepacia</name>
    <name type="common">Pseudomonas cepacia</name>
    <dbReference type="NCBI Taxonomy" id="292"/>
    <lineage>
        <taxon>Bacteria</taxon>
        <taxon>Pseudomonadati</taxon>
        <taxon>Pseudomonadota</taxon>
        <taxon>Betaproteobacteria</taxon>
        <taxon>Burkholderiales</taxon>
        <taxon>Burkholderiaceae</taxon>
        <taxon>Burkholderia</taxon>
        <taxon>Burkholderia cepacia complex</taxon>
    </lineage>
</organism>
<dbReference type="Gene3D" id="3.30.300.30">
    <property type="match status" value="1"/>
</dbReference>
<dbReference type="GO" id="GO:0043041">
    <property type="term" value="P:amino acid activation for nonribosomal peptide biosynthetic process"/>
    <property type="evidence" value="ECO:0007669"/>
    <property type="project" value="TreeGrafter"/>
</dbReference>
<evidence type="ECO:0000313" key="6">
    <source>
        <dbReference type="Proteomes" id="UP000036338"/>
    </source>
</evidence>
<dbReference type="Pfam" id="PF00501">
    <property type="entry name" value="AMP-binding"/>
    <property type="match status" value="1"/>
</dbReference>
<dbReference type="GO" id="GO:0031177">
    <property type="term" value="F:phosphopantetheine binding"/>
    <property type="evidence" value="ECO:0007669"/>
    <property type="project" value="InterPro"/>
</dbReference>
<dbReference type="RefSeq" id="WP_048250923.1">
    <property type="nucleotide sequence ID" value="NZ_LDWR01000063.1"/>
</dbReference>
<sequence>MTNESLPIRATSAQYGIWVAQQVDSDDPGYLTAETVELDGALDVAALTDSVEAVLDHADALHMRFAWQDDALWQARRTPRTRLPLVDLSAQADPVQAAHAWMKASLSICCDVTADPLYRTALLRLSPTRHWWYLQVHHIALDGFGYGLLQQAVAARYNARVGGGPLPVLPDWRIDRVVEAEARYRADGGFDADRAFWRAHLRDVPAPLALAPKQDIAPDAWRATRVLDAERVRALRAAAERVDVDWNAWLLCAVGIWLAKQGGQCDLTLGLPVMNRLGTPALGVPCMAMNIVPLRMHVDAERSPRALARECAARLRAIRPHLYYRYGWIRGDLGLLERNAFLFNQAVNVMPFERQVAFHGLASDTRAVSGGPVKDLNVTLAVRGGAWHLTLEANPNAYDEAVLAAHACDLAAWLDAFAEQAPDAPVSALLDGMPAPSIVRGAPLAGPYDDVLARIERIARDAPAHPAIEAGDWRIDYRALLADADALATELERRGVARAARVAIAAPRAPDVIAAMLAVLKVGATIVPIDPDGPPQRVAAMLADAAPALVITRDAYRECAGGLPVLDLDAARVSSPRDVACAAPDAAQPAYLLYTSGSTGQPNGVLVGRGALAHFVASTRDLYRIGPSDRVLQFAPLHFDASFEEIFATLCNGATLVLRDDAMLDSIDAFTAEVERRRITVLDLPTAYWHVLAHALDARHAQRLAGVRLTIIGGEAALPERIRRWHAHLPHRALLNTYGPTEATIIATAACVSGPGAVWRDGEPVPIGTPRAGVDAQVVDERLYPVAEGRTGELVLCGDALALGYPGNAALTSERFVTLPGSGARAYRTGDLATVRDGRLVFDGRIDHEVKISGVRIDPREIEDWLLRTPDVREAAVVALRGDADVTTLAAFVVGVDETTALCARLADALPAAAIPDAWHVLERLPRNVNGKTDRNALRQRAMAARIGVDDDPRADALERQVTHAWRSVLGGVALTPDSNFFDIGGKSLQAIQVSARLATALGRDVPVSMLFRHATVAALAAALRTPLPYRPRAERDAFAPHLAIQTAGGAAQRLICIHPADGLAWSYLRLAAYLPDTTVDGLQLSVGDTNGAADFDALVDTYVRRVRALQPDGPYHLLGWSLGGALAYAVAAALERIGAPVGVLALMDSYPSSAWMAQPQPEAGDALRILLTVNGDFDTAALSDALLRQRLLRANSPFAALGGAGLDALVDATLRQMRQFRAAPTPHYGGELLLFNATRKRPGTPAPDSWAAHRPAALPTCVALDCSHDGMSDPEPMAAIGAALTERLAAWADMETITRNLNR</sequence>
<evidence type="ECO:0000259" key="4">
    <source>
        <dbReference type="PROSITE" id="PS50075"/>
    </source>
</evidence>
<dbReference type="InterPro" id="IPR045851">
    <property type="entry name" value="AMP-bd_C_sf"/>
</dbReference>
<dbReference type="Gene3D" id="3.40.50.1820">
    <property type="entry name" value="alpha/beta hydrolase"/>
    <property type="match status" value="1"/>
</dbReference>
<proteinExistence type="predicted"/>
<dbReference type="InterPro" id="IPR000873">
    <property type="entry name" value="AMP-dep_synth/lig_dom"/>
</dbReference>
<dbReference type="GO" id="GO:0003824">
    <property type="term" value="F:catalytic activity"/>
    <property type="evidence" value="ECO:0007669"/>
    <property type="project" value="InterPro"/>
</dbReference>
<dbReference type="Pfam" id="PF00550">
    <property type="entry name" value="PP-binding"/>
    <property type="match status" value="1"/>
</dbReference>
<gene>
    <name evidence="5" type="ORF">VL15_32455</name>
</gene>
<dbReference type="NCBIfam" id="TIGR01733">
    <property type="entry name" value="AA-adenyl-dom"/>
    <property type="match status" value="1"/>
</dbReference>
<dbReference type="InterPro" id="IPR020806">
    <property type="entry name" value="PKS_PP-bd"/>
</dbReference>
<dbReference type="InterPro" id="IPR001031">
    <property type="entry name" value="Thioesterase"/>
</dbReference>
<dbReference type="InterPro" id="IPR042099">
    <property type="entry name" value="ANL_N_sf"/>
</dbReference>
<dbReference type="Gene3D" id="3.30.559.30">
    <property type="entry name" value="Nonribosomal peptide synthetase, condensation domain"/>
    <property type="match status" value="1"/>
</dbReference>
<dbReference type="InterPro" id="IPR010071">
    <property type="entry name" value="AA_adenyl_dom"/>
</dbReference>
<dbReference type="SMART" id="SM00823">
    <property type="entry name" value="PKS_PP"/>
    <property type="match status" value="1"/>
</dbReference>
<dbReference type="Pfam" id="PF13193">
    <property type="entry name" value="AMP-binding_C"/>
    <property type="match status" value="1"/>
</dbReference>
<dbReference type="Proteomes" id="UP000036338">
    <property type="component" value="Unassembled WGS sequence"/>
</dbReference>
<dbReference type="SUPFAM" id="SSF52777">
    <property type="entry name" value="CoA-dependent acyltransferases"/>
    <property type="match status" value="2"/>
</dbReference>
<dbReference type="PANTHER" id="PTHR45527:SF1">
    <property type="entry name" value="FATTY ACID SYNTHASE"/>
    <property type="match status" value="1"/>
</dbReference>
<dbReference type="CDD" id="cd05930">
    <property type="entry name" value="A_NRPS"/>
    <property type="match status" value="1"/>
</dbReference>
<dbReference type="InterPro" id="IPR029058">
    <property type="entry name" value="AB_hydrolase_fold"/>
</dbReference>
<protein>
    <submittedName>
        <fullName evidence="5">Thioester reductase</fullName>
    </submittedName>
</protein>
<dbReference type="GO" id="GO:0005737">
    <property type="term" value="C:cytoplasm"/>
    <property type="evidence" value="ECO:0007669"/>
    <property type="project" value="TreeGrafter"/>
</dbReference>